<feature type="domain" description="Leucine-binding protein" evidence="6">
    <location>
        <begin position="29"/>
        <end position="377"/>
    </location>
</feature>
<dbReference type="PRINTS" id="PR00337">
    <property type="entry name" value="LEUILEVALBP"/>
</dbReference>
<dbReference type="InterPro" id="IPR051010">
    <property type="entry name" value="BCAA_transport"/>
</dbReference>
<comment type="caution">
    <text evidence="7">The sequence shown here is derived from an EMBL/GenBank/DDBJ whole genome shotgun (WGS) entry which is preliminary data.</text>
</comment>
<keyword evidence="4" id="KW-0029">Amino-acid transport</keyword>
<dbReference type="RefSeq" id="WP_147852523.1">
    <property type="nucleotide sequence ID" value="NZ_VDUZ01000088.1"/>
</dbReference>
<evidence type="ECO:0000313" key="8">
    <source>
        <dbReference type="Proteomes" id="UP000321638"/>
    </source>
</evidence>
<reference evidence="7 8" key="1">
    <citation type="submission" date="2019-06" db="EMBL/GenBank/DDBJ databases">
        <title>New taxonomy in bacterial strain CC-CFT640, isolated from vineyard.</title>
        <authorList>
            <person name="Lin S.-Y."/>
            <person name="Tsai C.-F."/>
            <person name="Young C.-C."/>
        </authorList>
    </citation>
    <scope>NUCLEOTIDE SEQUENCE [LARGE SCALE GENOMIC DNA]</scope>
    <source>
        <strain evidence="7 8">CC-CFT640</strain>
    </source>
</reference>
<evidence type="ECO:0000259" key="6">
    <source>
        <dbReference type="Pfam" id="PF13458"/>
    </source>
</evidence>
<dbReference type="GO" id="GO:0006865">
    <property type="term" value="P:amino acid transport"/>
    <property type="evidence" value="ECO:0007669"/>
    <property type="project" value="UniProtKB-KW"/>
</dbReference>
<dbReference type="InterPro" id="IPR028081">
    <property type="entry name" value="Leu-bd"/>
</dbReference>
<keyword evidence="8" id="KW-1185">Reference proteome</keyword>
<evidence type="ECO:0000256" key="5">
    <source>
        <dbReference type="SAM" id="SignalP"/>
    </source>
</evidence>
<keyword evidence="3 5" id="KW-0732">Signal</keyword>
<evidence type="ECO:0000256" key="3">
    <source>
        <dbReference type="ARBA" id="ARBA00022729"/>
    </source>
</evidence>
<dbReference type="PANTHER" id="PTHR30483:SF37">
    <property type="entry name" value="ABC TRANSPORTER SUBSTRATE-BINDING PROTEIN"/>
    <property type="match status" value="1"/>
</dbReference>
<dbReference type="Gene3D" id="3.40.50.2300">
    <property type="match status" value="2"/>
</dbReference>
<feature type="chain" id="PRO_5022991404" evidence="5">
    <location>
        <begin position="27"/>
        <end position="414"/>
    </location>
</feature>
<sequence>MRRKLGLIPAAMAAAGSLGFGAAALAQGTIKIAYTDPLSGPFAQVGDSNLKQFQYILDYINSKGGALGKKFEIVPFDNKSQPSDALLALKSATDQNMPFIMQCSGSNIAAALIEAVDKHNERNPDNRIIYVNCGAVATELTNEKCSFWHFRFDIHAAMKAETMVRALPKDVTKIYLLNQDYLFGQSVQRDVKEFLKKLRPDVQVVGDELIPLGKVKDFSPYVTKIKAAGAQALITGNWGPDMSLLIKAGMDAGLDIRYYTMYAHLTGGPTAIGPGGDGKVRAIMPFSENIAVEEKNAEVEAWTKAFRDKHSFDFYAAGFRTIFEFLQAGVTKAGAVDATKIAYALEGLEMKDFLGHPAIIRKGDHQILSNYYVGVFKKGVKYDSEKTGLGWATEATVTAKDLDQPSTCKMKRPK</sequence>
<name>A0A5C8P8H6_9HYPH</name>
<dbReference type="EMBL" id="VDUZ01000088">
    <property type="protein sequence ID" value="TXL69321.1"/>
    <property type="molecule type" value="Genomic_DNA"/>
</dbReference>
<dbReference type="PANTHER" id="PTHR30483">
    <property type="entry name" value="LEUCINE-SPECIFIC-BINDING PROTEIN"/>
    <property type="match status" value="1"/>
</dbReference>
<keyword evidence="2" id="KW-0813">Transport</keyword>
<feature type="signal peptide" evidence="5">
    <location>
        <begin position="1"/>
        <end position="26"/>
    </location>
</feature>
<evidence type="ECO:0000313" key="7">
    <source>
        <dbReference type="EMBL" id="TXL69321.1"/>
    </source>
</evidence>
<evidence type="ECO:0000256" key="1">
    <source>
        <dbReference type="ARBA" id="ARBA00010062"/>
    </source>
</evidence>
<dbReference type="CDD" id="cd06329">
    <property type="entry name" value="PBP1_SBP-like"/>
    <property type="match status" value="1"/>
</dbReference>
<dbReference type="SUPFAM" id="SSF53822">
    <property type="entry name" value="Periplasmic binding protein-like I"/>
    <property type="match status" value="1"/>
</dbReference>
<dbReference type="InterPro" id="IPR028082">
    <property type="entry name" value="Peripla_BP_I"/>
</dbReference>
<dbReference type="InterPro" id="IPR000709">
    <property type="entry name" value="Leu_Ile_Val-bd"/>
</dbReference>
<comment type="similarity">
    <text evidence="1">Belongs to the leucine-binding protein family.</text>
</comment>
<proteinExistence type="inferred from homology"/>
<dbReference type="Pfam" id="PF13458">
    <property type="entry name" value="Peripla_BP_6"/>
    <property type="match status" value="1"/>
</dbReference>
<dbReference type="AlphaFoldDB" id="A0A5C8P8H6"/>
<dbReference type="Proteomes" id="UP000321638">
    <property type="component" value="Unassembled WGS sequence"/>
</dbReference>
<accession>A0A5C8P8H6</accession>
<organism evidence="7 8">
    <name type="scientific">Vineibacter terrae</name>
    <dbReference type="NCBI Taxonomy" id="2586908"/>
    <lineage>
        <taxon>Bacteria</taxon>
        <taxon>Pseudomonadati</taxon>
        <taxon>Pseudomonadota</taxon>
        <taxon>Alphaproteobacteria</taxon>
        <taxon>Hyphomicrobiales</taxon>
        <taxon>Vineibacter</taxon>
    </lineage>
</organism>
<dbReference type="OrthoDB" id="9768099at2"/>
<evidence type="ECO:0000256" key="4">
    <source>
        <dbReference type="ARBA" id="ARBA00022970"/>
    </source>
</evidence>
<protein>
    <submittedName>
        <fullName evidence="7">Branched-chain amino acid ABC transporter substrate-binding protein</fullName>
    </submittedName>
</protein>
<evidence type="ECO:0000256" key="2">
    <source>
        <dbReference type="ARBA" id="ARBA00022448"/>
    </source>
</evidence>
<gene>
    <name evidence="7" type="ORF">FHP25_39490</name>
</gene>